<sequence>MDEITVQSLKEKIDNQKGFLLLDVREPFEQYQSKIDVENSVLIPVGELADRIDELEDHKDNEIICLCRSGGRSAQACELLQEEGFENVKNLKGGINKWAREIDDSLPVY</sequence>
<keyword evidence="3" id="KW-1185">Reference proteome</keyword>
<dbReference type="InterPro" id="IPR036873">
    <property type="entry name" value="Rhodanese-like_dom_sf"/>
</dbReference>
<dbReference type="SMART" id="SM00450">
    <property type="entry name" value="RHOD"/>
    <property type="match status" value="1"/>
</dbReference>
<dbReference type="EMBL" id="NSKE01000003">
    <property type="protein sequence ID" value="PAU94833.1"/>
    <property type="molecule type" value="Genomic_DNA"/>
</dbReference>
<accession>A0A2A2GD49</accession>
<gene>
    <name evidence="2" type="ORF">CK503_05010</name>
</gene>
<dbReference type="PROSITE" id="PS50206">
    <property type="entry name" value="RHODANESE_3"/>
    <property type="match status" value="1"/>
</dbReference>
<proteinExistence type="predicted"/>
<dbReference type="AlphaFoldDB" id="A0A2A2GD49"/>
<dbReference type="CDD" id="cd00158">
    <property type="entry name" value="RHOD"/>
    <property type="match status" value="1"/>
</dbReference>
<dbReference type="PANTHER" id="PTHR43031:SF17">
    <property type="entry name" value="SULFURTRANSFERASE YTWF-RELATED"/>
    <property type="match status" value="1"/>
</dbReference>
<dbReference type="InterPro" id="IPR001763">
    <property type="entry name" value="Rhodanese-like_dom"/>
</dbReference>
<name>A0A2A2GD49_9BACT</name>
<dbReference type="SUPFAM" id="SSF52821">
    <property type="entry name" value="Rhodanese/Cell cycle control phosphatase"/>
    <property type="match status" value="1"/>
</dbReference>
<evidence type="ECO:0000313" key="3">
    <source>
        <dbReference type="Proteomes" id="UP000218831"/>
    </source>
</evidence>
<comment type="caution">
    <text evidence="2">The sequence shown here is derived from an EMBL/GenBank/DDBJ whole genome shotgun (WGS) entry which is preliminary data.</text>
</comment>
<dbReference type="PANTHER" id="PTHR43031">
    <property type="entry name" value="FAD-DEPENDENT OXIDOREDUCTASE"/>
    <property type="match status" value="1"/>
</dbReference>
<protein>
    <submittedName>
        <fullName evidence="2">NADH oxidase</fullName>
    </submittedName>
</protein>
<feature type="domain" description="Rhodanese" evidence="1">
    <location>
        <begin position="15"/>
        <end position="107"/>
    </location>
</feature>
<dbReference type="Gene3D" id="3.40.250.10">
    <property type="entry name" value="Rhodanese-like domain"/>
    <property type="match status" value="1"/>
</dbReference>
<dbReference type="OrthoDB" id="9808735at2"/>
<dbReference type="Pfam" id="PF00581">
    <property type="entry name" value="Rhodanese"/>
    <property type="match status" value="1"/>
</dbReference>
<organism evidence="2 3">
    <name type="scientific">Fodinibius salipaludis</name>
    <dbReference type="NCBI Taxonomy" id="2032627"/>
    <lineage>
        <taxon>Bacteria</taxon>
        <taxon>Pseudomonadati</taxon>
        <taxon>Balneolota</taxon>
        <taxon>Balneolia</taxon>
        <taxon>Balneolales</taxon>
        <taxon>Balneolaceae</taxon>
        <taxon>Fodinibius</taxon>
    </lineage>
</organism>
<evidence type="ECO:0000259" key="1">
    <source>
        <dbReference type="PROSITE" id="PS50206"/>
    </source>
</evidence>
<evidence type="ECO:0000313" key="2">
    <source>
        <dbReference type="EMBL" id="PAU94833.1"/>
    </source>
</evidence>
<reference evidence="2 3" key="1">
    <citation type="submission" date="2017-08" db="EMBL/GenBank/DDBJ databases">
        <title>Aliifodinibius alkalisoli sp. nov., isolated from saline alkaline soil.</title>
        <authorList>
            <person name="Liu D."/>
            <person name="Zhang G."/>
        </authorList>
    </citation>
    <scope>NUCLEOTIDE SEQUENCE [LARGE SCALE GENOMIC DNA]</scope>
    <source>
        <strain evidence="2 3">WN023</strain>
    </source>
</reference>
<dbReference type="Proteomes" id="UP000218831">
    <property type="component" value="Unassembled WGS sequence"/>
</dbReference>
<dbReference type="InterPro" id="IPR050229">
    <property type="entry name" value="GlpE_sulfurtransferase"/>
</dbReference>